<dbReference type="Proteomes" id="UP001153404">
    <property type="component" value="Unassembled WGS sequence"/>
</dbReference>
<dbReference type="EMBL" id="JAPDIA010000003">
    <property type="protein sequence ID" value="MDG0810222.1"/>
    <property type="molecule type" value="Genomic_DNA"/>
</dbReference>
<organism evidence="1 2">
    <name type="scientific">Cohnella rhizosphaerae</name>
    <dbReference type="NCBI Taxonomy" id="1457232"/>
    <lineage>
        <taxon>Bacteria</taxon>
        <taxon>Bacillati</taxon>
        <taxon>Bacillota</taxon>
        <taxon>Bacilli</taxon>
        <taxon>Bacillales</taxon>
        <taxon>Paenibacillaceae</taxon>
        <taxon>Cohnella</taxon>
    </lineage>
</organism>
<keyword evidence="2" id="KW-1185">Reference proteome</keyword>
<evidence type="ECO:0000313" key="1">
    <source>
        <dbReference type="EMBL" id="MDG0810222.1"/>
    </source>
</evidence>
<dbReference type="RefSeq" id="WP_277531921.1">
    <property type="nucleotide sequence ID" value="NZ_JAPDIA010000003.1"/>
</dbReference>
<proteinExistence type="predicted"/>
<sequence length="108" mass="11748">MFTTTIDAGQFVQGPSLVKGVTLPDVVNSYLDGFKVAGNMNGSIGQIANGNPAGEPNATAEGKSLELQYYNDKITLEQFLQKKADFTKKTNEKYIADNKFDLDPKTNP</sequence>
<evidence type="ECO:0000313" key="2">
    <source>
        <dbReference type="Proteomes" id="UP001153404"/>
    </source>
</evidence>
<accession>A0A9X4QU89</accession>
<dbReference type="AlphaFoldDB" id="A0A9X4QU89"/>
<name>A0A9X4QU89_9BACL</name>
<protein>
    <submittedName>
        <fullName evidence="1">Uncharacterized protein</fullName>
    </submittedName>
</protein>
<comment type="caution">
    <text evidence="1">The sequence shown here is derived from an EMBL/GenBank/DDBJ whole genome shotgun (WGS) entry which is preliminary data.</text>
</comment>
<gene>
    <name evidence="1" type="ORF">OMP40_13375</name>
</gene>
<reference evidence="1" key="1">
    <citation type="submission" date="2022-10" db="EMBL/GenBank/DDBJ databases">
        <title>Comparative genomic analysis of Cohnella hashimotonis sp. nov., isolated from the International Space Station.</title>
        <authorList>
            <person name="Simpson A."/>
            <person name="Venkateswaran K."/>
        </authorList>
    </citation>
    <scope>NUCLEOTIDE SEQUENCE</scope>
    <source>
        <strain evidence="1">DSM 28161</strain>
    </source>
</reference>